<gene>
    <name evidence="2" type="ORF">D3227_23510</name>
</gene>
<evidence type="ECO:0000259" key="1">
    <source>
        <dbReference type="Pfam" id="PF04993"/>
    </source>
</evidence>
<proteinExistence type="predicted"/>
<dbReference type="Gene3D" id="3.30.1460.30">
    <property type="entry name" value="YgaC/TfoX-N like chaperone"/>
    <property type="match status" value="1"/>
</dbReference>
<comment type="caution">
    <text evidence="2">The sequence shown here is derived from an EMBL/GenBank/DDBJ whole genome shotgun (WGS) entry which is preliminary data.</text>
</comment>
<dbReference type="InterPro" id="IPR007076">
    <property type="entry name" value="TfoX_N"/>
</dbReference>
<dbReference type="SUPFAM" id="SSF159894">
    <property type="entry name" value="YgaC/TfoX-N like"/>
    <property type="match status" value="1"/>
</dbReference>
<reference evidence="2 3" key="1">
    <citation type="submission" date="2018-09" db="EMBL/GenBank/DDBJ databases">
        <title>Mesorhizobium carmichaelinearum sp. nov. isolated from Carmichaelinea spp. root nodules in New Zealand.</title>
        <authorList>
            <person name="De Meyer S.E."/>
        </authorList>
    </citation>
    <scope>NUCLEOTIDE SEQUENCE [LARGE SCALE GENOMIC DNA]</scope>
    <source>
        <strain evidence="2 3">ICMP19557</strain>
    </source>
</reference>
<evidence type="ECO:0000313" key="2">
    <source>
        <dbReference type="EMBL" id="RJT34264.1"/>
    </source>
</evidence>
<dbReference type="Pfam" id="PF04993">
    <property type="entry name" value="TfoX_N"/>
    <property type="match status" value="1"/>
</dbReference>
<accession>A0A3A5KN34</accession>
<feature type="domain" description="TfoX N-terminal" evidence="1">
    <location>
        <begin position="54"/>
        <end position="135"/>
    </location>
</feature>
<name>A0A3A5KN34_9HYPH</name>
<dbReference type="EMBL" id="QZWZ01000020">
    <property type="protein sequence ID" value="RJT34264.1"/>
    <property type="molecule type" value="Genomic_DNA"/>
</dbReference>
<organism evidence="2 3">
    <name type="scientific">Mesorhizobium waimense</name>
    <dbReference type="NCBI Taxonomy" id="1300307"/>
    <lineage>
        <taxon>Bacteria</taxon>
        <taxon>Pseudomonadati</taxon>
        <taxon>Pseudomonadota</taxon>
        <taxon>Alphaproteobacteria</taxon>
        <taxon>Hyphomicrobiales</taxon>
        <taxon>Phyllobacteriaceae</taxon>
        <taxon>Mesorhizobium</taxon>
    </lineage>
</organism>
<dbReference type="Proteomes" id="UP000272706">
    <property type="component" value="Unassembled WGS sequence"/>
</dbReference>
<dbReference type="AlphaFoldDB" id="A0A3A5KN34"/>
<sequence length="153" mass="16357">MAAALHFHIDRFRACLSLANRTRAVSMPRSVTTTSSTADPMLERLRAALGQRAFTEQKMFGGTCFLVNGNMLVGTSKRGLLVRVGKAAHEAAVARPHARPMEMGGRSMEGYVHVAPEGTATKADLGGWLDLALAFVGTLPPKSKPAKVAKKRA</sequence>
<evidence type="ECO:0000313" key="3">
    <source>
        <dbReference type="Proteomes" id="UP000272706"/>
    </source>
</evidence>
<keyword evidence="3" id="KW-1185">Reference proteome</keyword>
<dbReference type="OrthoDB" id="214902at2"/>
<protein>
    <submittedName>
        <fullName evidence="2">TfoX family protein</fullName>
    </submittedName>
</protein>